<dbReference type="InterPro" id="IPR003593">
    <property type="entry name" value="AAA+_ATPase"/>
</dbReference>
<keyword evidence="5 8" id="KW-1133">Transmembrane helix</keyword>
<feature type="transmembrane region" description="Helical" evidence="8">
    <location>
        <begin position="59"/>
        <end position="80"/>
    </location>
</feature>
<dbReference type="PROSITE" id="PS00211">
    <property type="entry name" value="ABC_TRANSPORTER_1"/>
    <property type="match status" value="1"/>
</dbReference>
<keyword evidence="12" id="KW-1185">Reference proteome</keyword>
<keyword evidence="6 8" id="KW-0472">Membrane</keyword>
<evidence type="ECO:0000256" key="4">
    <source>
        <dbReference type="ARBA" id="ARBA00022840"/>
    </source>
</evidence>
<accession>A0ABR9DMW4</accession>
<sequence length="650" mass="67823">MKLIWRTWRRLVPLLPGRAQRFLRTYMVANACLSLLDVAALALLAVSLAPMLAGDDASLPLVGAIGNVAVIGIVSGLILLKGVLSVTLQWIVTRRFAAYELEIGDRLFDAYIRAPWTDRLSRSTSQLVRLADVGIANATAGFLLPVAGLPALAATFASVLLVLVVTEPVTAAITLVYLGLVGLLLYRVVSRRSVQAGRVNRDYSFRVARLMTEMVGALKEITLRDKAGEVADVVRANRAHTVRARANLSFLAAVPRYVVETAIVGGFLLVGGAAYLMDGPGGAFGALAMFGVAGFRMVPAITGFQAVVATTAANIPNVTAVIGDIEAAEGYLRAAETGGREPLAGEPTRLTLRGVGFTYPGSHTEAIRDVDLDLPLGSSLALVGSSGAGKSTLVDVLLGLLVPQSGTMRVDDQDLADVLAAWRARVGYVPQDVALFDGSVAQNVALTWTDDLDRDKVRACLASAQLLDVVEAREGGLDARIGDRGMALSGGQRQRLGIARALYSDPLVLVLDEATSALDTQTEASVAAAIAGLRGKVTLIAVAHRLSTIRHSDQVCFMADGSIAARGTFDELVAAVPDFQEQAALAGLATLPGTAPLAAEPLATGLQLHDGLTASDHSKGVTRQSVEMGDDGPGGAESAGDDAGGVRQDG</sequence>
<evidence type="ECO:0000256" key="1">
    <source>
        <dbReference type="ARBA" id="ARBA00004651"/>
    </source>
</evidence>
<dbReference type="PROSITE" id="PS50893">
    <property type="entry name" value="ABC_TRANSPORTER_2"/>
    <property type="match status" value="1"/>
</dbReference>
<feature type="transmembrane region" description="Helical" evidence="8">
    <location>
        <begin position="257"/>
        <end position="277"/>
    </location>
</feature>
<feature type="transmembrane region" description="Helical" evidence="8">
    <location>
        <begin position="142"/>
        <end position="165"/>
    </location>
</feature>
<dbReference type="Gene3D" id="1.20.1560.10">
    <property type="entry name" value="ABC transporter type 1, transmembrane domain"/>
    <property type="match status" value="1"/>
</dbReference>
<dbReference type="InterPro" id="IPR011527">
    <property type="entry name" value="ABC1_TM_dom"/>
</dbReference>
<evidence type="ECO:0000256" key="2">
    <source>
        <dbReference type="ARBA" id="ARBA00022692"/>
    </source>
</evidence>
<dbReference type="PANTHER" id="PTHR24221">
    <property type="entry name" value="ATP-BINDING CASSETTE SUB-FAMILY B"/>
    <property type="match status" value="1"/>
</dbReference>
<evidence type="ECO:0000256" key="3">
    <source>
        <dbReference type="ARBA" id="ARBA00022741"/>
    </source>
</evidence>
<organism evidence="11 12">
    <name type="scientific">Flavimobilis rhizosphaerae</name>
    <dbReference type="NCBI Taxonomy" id="2775421"/>
    <lineage>
        <taxon>Bacteria</taxon>
        <taxon>Bacillati</taxon>
        <taxon>Actinomycetota</taxon>
        <taxon>Actinomycetes</taxon>
        <taxon>Micrococcales</taxon>
        <taxon>Jonesiaceae</taxon>
        <taxon>Flavimobilis</taxon>
    </lineage>
</organism>
<comment type="subcellular location">
    <subcellularLocation>
        <location evidence="1">Cell membrane</location>
        <topology evidence="1">Multi-pass membrane protein</topology>
    </subcellularLocation>
</comment>
<evidence type="ECO:0000256" key="5">
    <source>
        <dbReference type="ARBA" id="ARBA00022989"/>
    </source>
</evidence>
<dbReference type="InterPro" id="IPR036640">
    <property type="entry name" value="ABC1_TM_sf"/>
</dbReference>
<evidence type="ECO:0000256" key="8">
    <source>
        <dbReference type="SAM" id="Phobius"/>
    </source>
</evidence>
<feature type="transmembrane region" description="Helical" evidence="8">
    <location>
        <begin position="28"/>
        <end position="53"/>
    </location>
</feature>
<dbReference type="Proteomes" id="UP000642107">
    <property type="component" value="Unassembled WGS sequence"/>
</dbReference>
<reference evidence="11 12" key="1">
    <citation type="submission" date="2020-09" db="EMBL/GenBank/DDBJ databases">
        <title>Flavimobilis rhizosphaerae sp. nov., isolated from rhizosphere soil of Spartina alterniflora.</title>
        <authorList>
            <person name="Hanqin C."/>
        </authorList>
    </citation>
    <scope>NUCLEOTIDE SEQUENCE [LARGE SCALE GENOMIC DNA]</scope>
    <source>
        <strain evidence="11 12">GY 10621</strain>
    </source>
</reference>
<evidence type="ECO:0000256" key="7">
    <source>
        <dbReference type="SAM" id="MobiDB-lite"/>
    </source>
</evidence>
<dbReference type="Pfam" id="PF00005">
    <property type="entry name" value="ABC_tran"/>
    <property type="match status" value="1"/>
</dbReference>
<evidence type="ECO:0000313" key="11">
    <source>
        <dbReference type="EMBL" id="MBD9698323.1"/>
    </source>
</evidence>
<evidence type="ECO:0000313" key="12">
    <source>
        <dbReference type="Proteomes" id="UP000642107"/>
    </source>
</evidence>
<keyword evidence="4 11" id="KW-0067">ATP-binding</keyword>
<keyword evidence="3" id="KW-0547">Nucleotide-binding</keyword>
<feature type="domain" description="ABC transporter" evidence="9">
    <location>
        <begin position="350"/>
        <end position="585"/>
    </location>
</feature>
<proteinExistence type="predicted"/>
<dbReference type="SMART" id="SM00382">
    <property type="entry name" value="AAA"/>
    <property type="match status" value="1"/>
</dbReference>
<dbReference type="Gene3D" id="3.40.50.300">
    <property type="entry name" value="P-loop containing nucleotide triphosphate hydrolases"/>
    <property type="match status" value="1"/>
</dbReference>
<dbReference type="InterPro" id="IPR017871">
    <property type="entry name" value="ABC_transporter-like_CS"/>
</dbReference>
<dbReference type="SUPFAM" id="SSF52540">
    <property type="entry name" value="P-loop containing nucleoside triphosphate hydrolases"/>
    <property type="match status" value="1"/>
</dbReference>
<evidence type="ECO:0000259" key="10">
    <source>
        <dbReference type="PROSITE" id="PS50929"/>
    </source>
</evidence>
<evidence type="ECO:0000256" key="6">
    <source>
        <dbReference type="ARBA" id="ARBA00023136"/>
    </source>
</evidence>
<dbReference type="PROSITE" id="PS50929">
    <property type="entry name" value="ABC_TM1F"/>
    <property type="match status" value="1"/>
</dbReference>
<gene>
    <name evidence="11" type="ORF">IGS67_02285</name>
</gene>
<dbReference type="PANTHER" id="PTHR24221:SF654">
    <property type="entry name" value="ATP-BINDING CASSETTE SUB-FAMILY B MEMBER 6"/>
    <property type="match status" value="1"/>
</dbReference>
<evidence type="ECO:0000259" key="9">
    <source>
        <dbReference type="PROSITE" id="PS50893"/>
    </source>
</evidence>
<name>A0ABR9DMW4_9MICO</name>
<dbReference type="InterPro" id="IPR003439">
    <property type="entry name" value="ABC_transporter-like_ATP-bd"/>
</dbReference>
<dbReference type="InterPro" id="IPR039421">
    <property type="entry name" value="Type_1_exporter"/>
</dbReference>
<dbReference type="RefSeq" id="WP_192277404.1">
    <property type="nucleotide sequence ID" value="NZ_JACZDF010000001.1"/>
</dbReference>
<comment type="caution">
    <text evidence="11">The sequence shown here is derived from an EMBL/GenBank/DDBJ whole genome shotgun (WGS) entry which is preliminary data.</text>
</comment>
<protein>
    <submittedName>
        <fullName evidence="11">ABC transporter ATP-binding protein</fullName>
    </submittedName>
</protein>
<dbReference type="InterPro" id="IPR027417">
    <property type="entry name" value="P-loop_NTPase"/>
</dbReference>
<feature type="domain" description="ABC transmembrane type-1" evidence="10">
    <location>
        <begin position="27"/>
        <end position="313"/>
    </location>
</feature>
<dbReference type="GO" id="GO:0005524">
    <property type="term" value="F:ATP binding"/>
    <property type="evidence" value="ECO:0007669"/>
    <property type="project" value="UniProtKB-KW"/>
</dbReference>
<feature type="region of interest" description="Disordered" evidence="7">
    <location>
        <begin position="613"/>
        <end position="650"/>
    </location>
</feature>
<dbReference type="SUPFAM" id="SSF90123">
    <property type="entry name" value="ABC transporter transmembrane region"/>
    <property type="match status" value="1"/>
</dbReference>
<dbReference type="EMBL" id="JACZDF010000001">
    <property type="protein sequence ID" value="MBD9698323.1"/>
    <property type="molecule type" value="Genomic_DNA"/>
</dbReference>
<keyword evidence="2 8" id="KW-0812">Transmembrane</keyword>
<feature type="transmembrane region" description="Helical" evidence="8">
    <location>
        <begin position="171"/>
        <end position="189"/>
    </location>
</feature>